<feature type="binding site" evidence="8">
    <location>
        <position position="180"/>
    </location>
    <ligand>
        <name>Zn(2+)</name>
        <dbReference type="ChEBI" id="CHEBI:29105"/>
        <note>catalytic</note>
    </ligand>
</feature>
<evidence type="ECO:0000313" key="11">
    <source>
        <dbReference type="EMBL" id="CAD8192031.1"/>
    </source>
</evidence>
<evidence type="ECO:0000256" key="6">
    <source>
        <dbReference type="ARBA" id="ARBA00023049"/>
    </source>
</evidence>
<protein>
    <recommendedName>
        <fullName evidence="10">EGF-like domain-containing protein</fullName>
    </recommendedName>
</protein>
<dbReference type="EMBL" id="CAJJDO010000100">
    <property type="protein sequence ID" value="CAD8192031.1"/>
    <property type="molecule type" value="Genomic_DNA"/>
</dbReference>
<feature type="domain" description="EGF-like" evidence="10">
    <location>
        <begin position="486"/>
        <end position="497"/>
    </location>
</feature>
<dbReference type="InterPro" id="IPR001577">
    <property type="entry name" value="Peptidase_M8"/>
</dbReference>
<dbReference type="GO" id="GO:0046872">
    <property type="term" value="F:metal ion binding"/>
    <property type="evidence" value="ECO:0007669"/>
    <property type="project" value="UniProtKB-KW"/>
</dbReference>
<proteinExistence type="inferred from homology"/>
<dbReference type="GO" id="GO:0007155">
    <property type="term" value="P:cell adhesion"/>
    <property type="evidence" value="ECO:0007669"/>
    <property type="project" value="InterPro"/>
</dbReference>
<keyword evidence="3 8" id="KW-0479">Metal-binding</keyword>
<dbReference type="FunFam" id="3.90.132.10:FF:000001">
    <property type="entry name" value="leishmanolysin-like peptidase isoform X2"/>
    <property type="match status" value="1"/>
</dbReference>
<dbReference type="AlphaFoldDB" id="A0A8S1WTD6"/>
<keyword evidence="9" id="KW-0732">Signal</keyword>
<keyword evidence="2" id="KW-0645">Protease</keyword>
<comment type="similarity">
    <text evidence="1">Belongs to the peptidase M8 family.</text>
</comment>
<feature type="binding site" evidence="8">
    <location>
        <position position="184"/>
    </location>
    <ligand>
        <name>Zn(2+)</name>
        <dbReference type="ChEBI" id="CHEBI:29105"/>
        <note>catalytic</note>
    </ligand>
</feature>
<evidence type="ECO:0000259" key="10">
    <source>
        <dbReference type="PROSITE" id="PS00022"/>
    </source>
</evidence>
<evidence type="ECO:0000256" key="1">
    <source>
        <dbReference type="ARBA" id="ARBA00005860"/>
    </source>
</evidence>
<feature type="chain" id="PRO_5035823747" description="EGF-like domain-containing protein" evidence="9">
    <location>
        <begin position="21"/>
        <end position="578"/>
    </location>
</feature>
<dbReference type="PANTHER" id="PTHR10942:SF0">
    <property type="entry name" value="LEISHMANOLYSIN-LIKE PEPTIDASE"/>
    <property type="match status" value="1"/>
</dbReference>
<evidence type="ECO:0000256" key="4">
    <source>
        <dbReference type="ARBA" id="ARBA00022801"/>
    </source>
</evidence>
<keyword evidence="12" id="KW-1185">Reference proteome</keyword>
<feature type="signal peptide" evidence="9">
    <location>
        <begin position="1"/>
        <end position="20"/>
    </location>
</feature>
<comment type="caution">
    <text evidence="11">The sequence shown here is derived from an EMBL/GenBank/DDBJ whole genome shotgun (WGS) entry which is preliminary data.</text>
</comment>
<name>A0A8S1WTD6_9CILI</name>
<dbReference type="OrthoDB" id="289255at2759"/>
<evidence type="ECO:0000256" key="3">
    <source>
        <dbReference type="ARBA" id="ARBA00022723"/>
    </source>
</evidence>
<evidence type="ECO:0000256" key="9">
    <source>
        <dbReference type="SAM" id="SignalP"/>
    </source>
</evidence>
<reference evidence="11" key="1">
    <citation type="submission" date="2021-01" db="EMBL/GenBank/DDBJ databases">
        <authorList>
            <consortium name="Genoscope - CEA"/>
            <person name="William W."/>
        </authorList>
    </citation>
    <scope>NUCLEOTIDE SEQUENCE</scope>
</reference>
<dbReference type="FunFam" id="2.10.220.10:FF:000050">
    <property type="entry name" value="Proprotein convertase subtilisin/kexin type 5"/>
    <property type="match status" value="1"/>
</dbReference>
<evidence type="ECO:0000256" key="8">
    <source>
        <dbReference type="PIRSR" id="PIRSR601577-2"/>
    </source>
</evidence>
<dbReference type="GO" id="GO:0016020">
    <property type="term" value="C:membrane"/>
    <property type="evidence" value="ECO:0007669"/>
    <property type="project" value="InterPro"/>
</dbReference>
<dbReference type="PROSITE" id="PS00022">
    <property type="entry name" value="EGF_1"/>
    <property type="match status" value="1"/>
</dbReference>
<keyword evidence="6 8" id="KW-0482">Metalloprotease</keyword>
<dbReference type="Pfam" id="PF01457">
    <property type="entry name" value="Peptidase_M8"/>
    <property type="match status" value="1"/>
</dbReference>
<organism evidence="11 12">
    <name type="scientific">Paramecium pentaurelia</name>
    <dbReference type="NCBI Taxonomy" id="43138"/>
    <lineage>
        <taxon>Eukaryota</taxon>
        <taxon>Sar</taxon>
        <taxon>Alveolata</taxon>
        <taxon>Ciliophora</taxon>
        <taxon>Intramacronucleata</taxon>
        <taxon>Oligohymenophorea</taxon>
        <taxon>Peniculida</taxon>
        <taxon>Parameciidae</taxon>
        <taxon>Paramecium</taxon>
    </lineage>
</organism>
<keyword evidence="5 8" id="KW-0862">Zinc</keyword>
<evidence type="ECO:0000313" key="12">
    <source>
        <dbReference type="Proteomes" id="UP000689195"/>
    </source>
</evidence>
<dbReference type="GO" id="GO:0004222">
    <property type="term" value="F:metalloendopeptidase activity"/>
    <property type="evidence" value="ECO:0007669"/>
    <property type="project" value="InterPro"/>
</dbReference>
<feature type="binding site" evidence="8">
    <location>
        <position position="254"/>
    </location>
    <ligand>
        <name>Zn(2+)</name>
        <dbReference type="ChEBI" id="CHEBI:29105"/>
        <note>catalytic</note>
    </ligand>
</feature>
<feature type="active site" evidence="7">
    <location>
        <position position="181"/>
    </location>
</feature>
<accession>A0A8S1WTD6</accession>
<evidence type="ECO:0000256" key="2">
    <source>
        <dbReference type="ARBA" id="ARBA00022670"/>
    </source>
</evidence>
<dbReference type="PANTHER" id="PTHR10942">
    <property type="entry name" value="LEISHMANOLYSIN-LIKE PEPTIDASE"/>
    <property type="match status" value="1"/>
</dbReference>
<evidence type="ECO:0000256" key="7">
    <source>
        <dbReference type="PIRSR" id="PIRSR601577-1"/>
    </source>
</evidence>
<keyword evidence="4" id="KW-0378">Hydrolase</keyword>
<dbReference type="GO" id="GO:0005737">
    <property type="term" value="C:cytoplasm"/>
    <property type="evidence" value="ECO:0007669"/>
    <property type="project" value="TreeGrafter"/>
</dbReference>
<sequence>MNFQIIFYFTFCLAASNVWDIKLPSQMQVLEKLRESRYDRRLEDVQNQWEPIRINFEYLDPAQENIQTNTVLNIVKTFFGRHLLVKRQTGSLEWKSSYETDWGLIQVPTTLQKSYDADLVFFVGQETNSEVEYIARAAPVIFQEKTGRPIFGLMILNNHYMNEYQGTDAKFEAAVQIVIHESIHGLGFVDNLYPYYYNSTSNQKYNFTVYQRVNQQIDLPTPRLKQLVENHFCCSNLLGGTMEDQSGSGTAGSHFERSIFQNDLMTGSILTGDSLFTEFTFALLEDTGFYRVTKHVSDVLLWGLDKGCDFYQYQCYSDTQYEEFCSDPYNPDDSDDSPFDHLSCSYAQTGIGFCVNDGLVECPYYAVIPQFDCRDASNYNATLFDGSNFHFGYDSMCVRGGLTKKGKYLYLGFSCFKYSCDEDDQLTIIVDGVQYDCSSGGSSPSFDTNKYQYGFLCPDNPEQICQSNNECPKQCNKKGFCLGGVCTCIPGYSGRGCENLCYTFRDGIDCVQSCPANTFSNEQTMYCIGCPANCSTCSAKDECTECEENFELVGGFCEPLPTYTLMLVTSIIALFLAL</sequence>
<dbReference type="Pfam" id="PF23106">
    <property type="entry name" value="EGF_Teneurin"/>
    <property type="match status" value="1"/>
</dbReference>
<dbReference type="Proteomes" id="UP000689195">
    <property type="component" value="Unassembled WGS sequence"/>
</dbReference>
<dbReference type="InterPro" id="IPR000742">
    <property type="entry name" value="EGF"/>
</dbReference>
<evidence type="ECO:0000256" key="5">
    <source>
        <dbReference type="ARBA" id="ARBA00022833"/>
    </source>
</evidence>
<comment type="cofactor">
    <cofactor evidence="8">
        <name>Zn(2+)</name>
        <dbReference type="ChEBI" id="CHEBI:29105"/>
    </cofactor>
    <text evidence="8">Binds 1 zinc ion per subunit.</text>
</comment>
<dbReference type="GO" id="GO:0006508">
    <property type="term" value="P:proteolysis"/>
    <property type="evidence" value="ECO:0007669"/>
    <property type="project" value="UniProtKB-KW"/>
</dbReference>
<gene>
    <name evidence="11" type="ORF">PPENT_87.1.T1000141</name>
</gene>